<organism evidence="2 3">
    <name type="scientific">Novosphingobium nitrogenifigens DSM 19370</name>
    <dbReference type="NCBI Taxonomy" id="983920"/>
    <lineage>
        <taxon>Bacteria</taxon>
        <taxon>Pseudomonadati</taxon>
        <taxon>Pseudomonadota</taxon>
        <taxon>Alphaproteobacteria</taxon>
        <taxon>Sphingomonadales</taxon>
        <taxon>Sphingomonadaceae</taxon>
        <taxon>Novosphingobium</taxon>
    </lineage>
</organism>
<keyword evidence="1" id="KW-1133">Transmembrane helix</keyword>
<sequence>MNDPQLSRSTLSRIDGTAGARRHFRYFDYMMASFVGILLLSNLIGAAKLSRVGGVEFGAGILFFPVSYVLGDVLTEVYGYANARRCVWMGFFAMVFMAVMSFVVVAMPPSPDWGCASSGDALFAEVVGRTSKGAVCQTTYVSVFGSTWRIVLASLIAFWAGEFVNSFVLARMKVMTQGRHLWTRTVGSTVFGQAVDSVLFYPIAFLGTWSHAAVLTVMVTNWAMKVGWEILLTPFTYWIVGFLKRHEGVDVFDTDIDFSPFAQTDAV</sequence>
<dbReference type="GO" id="GO:0022857">
    <property type="term" value="F:transmembrane transporter activity"/>
    <property type="evidence" value="ECO:0007669"/>
    <property type="project" value="UniProtKB-UniRule"/>
</dbReference>
<evidence type="ECO:0000313" key="2">
    <source>
        <dbReference type="EMBL" id="EGD58342.1"/>
    </source>
</evidence>
<feature type="transmembrane region" description="Helical" evidence="1">
    <location>
        <begin position="150"/>
        <end position="170"/>
    </location>
</feature>
<evidence type="ECO:0000256" key="1">
    <source>
        <dbReference type="HAMAP-Rule" id="MF_02088"/>
    </source>
</evidence>
<feature type="transmembrane region" description="Helical" evidence="1">
    <location>
        <begin position="226"/>
        <end position="243"/>
    </location>
</feature>
<keyword evidence="1" id="KW-1003">Cell membrane</keyword>
<dbReference type="FunCoup" id="F1ZAM1">
    <property type="interactions" value="18"/>
</dbReference>
<comment type="function">
    <text evidence="1">Involved in the import of queuosine (Q) precursors, required for Q precursor salvage.</text>
</comment>
<dbReference type="NCBIfam" id="TIGR00697">
    <property type="entry name" value="queuosine precursor transporter"/>
    <property type="match status" value="1"/>
</dbReference>
<feature type="transmembrane region" description="Helical" evidence="1">
    <location>
        <begin position="86"/>
        <end position="107"/>
    </location>
</feature>
<keyword evidence="1" id="KW-0813">Transport</keyword>
<dbReference type="PANTHER" id="PTHR34300:SF2">
    <property type="entry name" value="QUEUOSINE PRECURSOR TRANSPORTER-RELATED"/>
    <property type="match status" value="1"/>
</dbReference>
<dbReference type="InParanoid" id="F1ZAM1"/>
<dbReference type="HAMAP" id="MF_02088">
    <property type="entry name" value="Q_prec_transport"/>
    <property type="match status" value="1"/>
</dbReference>
<proteinExistence type="inferred from homology"/>
<comment type="caution">
    <text evidence="2">The sequence shown here is derived from an EMBL/GenBank/DDBJ whole genome shotgun (WGS) entry which is preliminary data.</text>
</comment>
<feature type="transmembrane region" description="Helical" evidence="1">
    <location>
        <begin position="198"/>
        <end position="220"/>
    </location>
</feature>
<dbReference type="PANTHER" id="PTHR34300">
    <property type="entry name" value="QUEUOSINE PRECURSOR TRANSPORTER-RELATED"/>
    <property type="match status" value="1"/>
</dbReference>
<dbReference type="GO" id="GO:0005886">
    <property type="term" value="C:plasma membrane"/>
    <property type="evidence" value="ECO:0007669"/>
    <property type="project" value="UniProtKB-SubCell"/>
</dbReference>
<reference evidence="2 3" key="1">
    <citation type="journal article" date="2012" name="J. Bacteriol.">
        <title>Draft Genome Sequence of Novosphingobium nitrogenifigens Y88T.</title>
        <authorList>
            <person name="Strabala T.J."/>
            <person name="Macdonald L."/>
            <person name="Liu V."/>
            <person name="Smit A.M."/>
        </authorList>
    </citation>
    <scope>NUCLEOTIDE SEQUENCE [LARGE SCALE GENOMIC DNA]</scope>
    <source>
        <strain evidence="2 3">DSM 19370</strain>
    </source>
</reference>
<feature type="transmembrane region" description="Helical" evidence="1">
    <location>
        <begin position="26"/>
        <end position="45"/>
    </location>
</feature>
<comment type="similarity">
    <text evidence="1">Belongs to the vitamin uptake transporter (VUT/ECF) (TC 2.A.88) family. Q precursor transporter subfamily.</text>
</comment>
<feature type="transmembrane region" description="Helical" evidence="1">
    <location>
        <begin position="57"/>
        <end position="74"/>
    </location>
</feature>
<keyword evidence="1" id="KW-0812">Transmembrane</keyword>
<comment type="subcellular location">
    <subcellularLocation>
        <location evidence="1">Cell inner membrane</location>
        <topology evidence="1">Multi-pass membrane protein</topology>
    </subcellularLocation>
</comment>
<dbReference type="Pfam" id="PF02592">
    <property type="entry name" value="Vut_1"/>
    <property type="match status" value="1"/>
</dbReference>
<name>F1ZAM1_9SPHN</name>
<dbReference type="OrthoDB" id="9805479at2"/>
<accession>F1ZAM1</accession>
<dbReference type="STRING" id="983920.Y88_0396"/>
<keyword evidence="1" id="KW-0472">Membrane</keyword>
<gene>
    <name evidence="2" type="ORF">Y88_0396</name>
</gene>
<dbReference type="eggNOG" id="COG1738">
    <property type="taxonomic scope" value="Bacteria"/>
</dbReference>
<dbReference type="Proteomes" id="UP000004728">
    <property type="component" value="Unassembled WGS sequence"/>
</dbReference>
<protein>
    <recommendedName>
        <fullName evidence="1">Probable queuosine precursor transporter</fullName>
        <shortName evidence="1">Q precursor transporter</shortName>
    </recommendedName>
</protein>
<keyword evidence="1" id="KW-0997">Cell inner membrane</keyword>
<dbReference type="AlphaFoldDB" id="F1ZAM1"/>
<dbReference type="InterPro" id="IPR003744">
    <property type="entry name" value="YhhQ"/>
</dbReference>
<dbReference type="EMBL" id="AEWJ01000043">
    <property type="protein sequence ID" value="EGD58342.1"/>
    <property type="molecule type" value="Genomic_DNA"/>
</dbReference>
<dbReference type="RefSeq" id="WP_008066967.1">
    <property type="nucleotide sequence ID" value="NZ_AQWK01000011.1"/>
</dbReference>
<evidence type="ECO:0000313" key="3">
    <source>
        <dbReference type="Proteomes" id="UP000004728"/>
    </source>
</evidence>
<keyword evidence="3" id="KW-1185">Reference proteome</keyword>
<dbReference type="HOGENOM" id="CLU_075503_1_2_5"/>